<dbReference type="InterPro" id="IPR002110">
    <property type="entry name" value="Ankyrin_rpt"/>
</dbReference>
<keyword evidence="2" id="KW-0040">ANK repeat</keyword>
<evidence type="ECO:0000313" key="5">
    <source>
        <dbReference type="Proteomes" id="UP001146793"/>
    </source>
</evidence>
<comment type="caution">
    <text evidence="4">The sequence shown here is derived from an EMBL/GenBank/DDBJ whole genome shotgun (WGS) entry which is preliminary data.</text>
</comment>
<dbReference type="PANTHER" id="PTHR24198:SF165">
    <property type="entry name" value="ANKYRIN REPEAT-CONTAINING PROTEIN-RELATED"/>
    <property type="match status" value="1"/>
</dbReference>
<dbReference type="SMART" id="SM00248">
    <property type="entry name" value="ANK"/>
    <property type="match status" value="8"/>
</dbReference>
<gene>
    <name evidence="4" type="ORF">M0812_13409</name>
</gene>
<evidence type="ECO:0000313" key="4">
    <source>
        <dbReference type="EMBL" id="KAJ3441399.1"/>
    </source>
</evidence>
<evidence type="ECO:0000259" key="3">
    <source>
        <dbReference type="PROSITE" id="PS50097"/>
    </source>
</evidence>
<dbReference type="Proteomes" id="UP001146793">
    <property type="component" value="Unassembled WGS sequence"/>
</dbReference>
<evidence type="ECO:0000256" key="1">
    <source>
        <dbReference type="ARBA" id="ARBA00022737"/>
    </source>
</evidence>
<organism evidence="4 5">
    <name type="scientific">Anaeramoeba flamelloides</name>
    <dbReference type="NCBI Taxonomy" id="1746091"/>
    <lineage>
        <taxon>Eukaryota</taxon>
        <taxon>Metamonada</taxon>
        <taxon>Anaeramoebidae</taxon>
        <taxon>Anaeramoeba</taxon>
    </lineage>
</organism>
<evidence type="ECO:0000256" key="2">
    <source>
        <dbReference type="ARBA" id="ARBA00023043"/>
    </source>
</evidence>
<dbReference type="AlphaFoldDB" id="A0AAV7ZNJ2"/>
<dbReference type="CDD" id="cd18186">
    <property type="entry name" value="BTB_POZ_ZBTB_KLHL-like"/>
    <property type="match status" value="1"/>
</dbReference>
<dbReference type="InterPro" id="IPR000210">
    <property type="entry name" value="BTB/POZ_dom"/>
</dbReference>
<dbReference type="SUPFAM" id="SSF54695">
    <property type="entry name" value="POZ domain"/>
    <property type="match status" value="1"/>
</dbReference>
<dbReference type="Gene3D" id="1.25.40.20">
    <property type="entry name" value="Ankyrin repeat-containing domain"/>
    <property type="match status" value="4"/>
</dbReference>
<dbReference type="EMBL" id="JANTQA010000029">
    <property type="protein sequence ID" value="KAJ3441399.1"/>
    <property type="molecule type" value="Genomic_DNA"/>
</dbReference>
<sequence>MSQLLNKPKKENIKDYLSTATDEEKSNLFRLSIKRKSPKEIVELILSSGVDVNCADKKGYTCVHDFCLLHSDPEVFKILFKYGANPNKLAKIISPIYLLLNKPCKPRILELLLQNKADPNYKFLNGKNILHLLVTHPKRNYQLIKYALENNVDPNLLDFSDHSPFSMLCQQTDCKLEEIELFHKFNADLNQICQAGSYSCVPLGILLHNNANDDIINFMLDNGANPNLTSKYVTSFALAIRYNRSLELIKKFRKCGAGFIQSIYRERETFPLFNTVHNTNLDILKYLISEGADINQKVGRVSLLFLFCKKGKDKEQFIEYLIGRTSKKLLNKKSNNPLSRYLENDYNKKIFELFLKNKAKLVILNASGNGVYESILVSYSKNPNFDLQVFKEFYQLVKGHQFIKEMLIQSFQYLLRRPNIEAIDYLLGLMEEELTIKVKFEMLYHSFYDHIDLKNLKYLLEERNFPLEFEIEKNGFSALHLSCLYQRKRKTIEYLLTKNCTFNIRPREDDYENDRNLLVGHYLLGYLFDLPYMFSQTFIRGWKKKLTKDKNVKYKILKLALQNGLDPNLQTKKNKFTAFAFLNLDLGRFKKIDLITHHLLVQRYIKLLLKYNADPWLKNGDGLSFFTLKAQKTIYLDFLNSYLSIVSDFHTLLEREENTDFQITSNDDMQIKIHSIILLNRIDSGLSAKEISQVLSNYSKIDLIYFLKWVYGGYDCSGEQAVYFNNLKIALKLGLTKIQFEKKSCIRGLLIDLKKLFNDQKSKNFTIMVPIEKNEEVVEKKTVLKGGEEDDDSDNDGQEEVSFRGIKVHREIMQARSELYRGLFSSIDQSVQSVKDYTNKSYDAIRILVYYIYNNNIDMNEKEEFLTELFDASEYFQLSLDSSFREKIKKVKRYQRKIMREYWNKEIEISIENEK</sequence>
<accession>A0AAV7ZNJ2</accession>
<dbReference type="InterPro" id="IPR011333">
    <property type="entry name" value="SKP1/BTB/POZ_sf"/>
</dbReference>
<dbReference type="SUPFAM" id="SSF48403">
    <property type="entry name" value="Ankyrin repeat"/>
    <property type="match status" value="1"/>
</dbReference>
<keyword evidence="1" id="KW-0677">Repeat</keyword>
<dbReference type="Pfam" id="PF00651">
    <property type="entry name" value="BTB"/>
    <property type="match status" value="1"/>
</dbReference>
<protein>
    <submittedName>
        <fullName evidence="4">Ankyrin repeat-containing protein</fullName>
    </submittedName>
</protein>
<dbReference type="PROSITE" id="PS50097">
    <property type="entry name" value="BTB"/>
    <property type="match status" value="1"/>
</dbReference>
<dbReference type="InterPro" id="IPR036770">
    <property type="entry name" value="Ankyrin_rpt-contain_sf"/>
</dbReference>
<reference evidence="4" key="1">
    <citation type="submission" date="2022-08" db="EMBL/GenBank/DDBJ databases">
        <title>Novel sulphate-reducing endosymbionts in the free-living metamonad Anaeramoeba.</title>
        <authorList>
            <person name="Jerlstrom-Hultqvist J."/>
            <person name="Cepicka I."/>
            <person name="Gallot-Lavallee L."/>
            <person name="Salas-Leiva D."/>
            <person name="Curtis B.A."/>
            <person name="Zahonova K."/>
            <person name="Pipaliya S."/>
            <person name="Dacks J."/>
            <person name="Roger A.J."/>
        </authorList>
    </citation>
    <scope>NUCLEOTIDE SEQUENCE</scope>
    <source>
        <strain evidence="4">Busselton2</strain>
    </source>
</reference>
<dbReference type="PANTHER" id="PTHR24198">
    <property type="entry name" value="ANKYRIN REPEAT AND PROTEIN KINASE DOMAIN-CONTAINING PROTEIN"/>
    <property type="match status" value="1"/>
</dbReference>
<dbReference type="Gene3D" id="3.30.710.10">
    <property type="entry name" value="Potassium Channel Kv1.1, Chain A"/>
    <property type="match status" value="1"/>
</dbReference>
<proteinExistence type="predicted"/>
<feature type="domain" description="BTB" evidence="3">
    <location>
        <begin position="795"/>
        <end position="861"/>
    </location>
</feature>
<name>A0AAV7ZNJ2_9EUKA</name>